<accession>A0A6A3JNP6</accession>
<name>A0A6A3JNP6_9STRA</name>
<keyword evidence="4" id="KW-1185">Reference proteome</keyword>
<dbReference type="EMBL" id="QXFT01002119">
    <property type="protein sequence ID" value="KAE9303587.1"/>
    <property type="molecule type" value="Genomic_DNA"/>
</dbReference>
<dbReference type="Proteomes" id="UP000434957">
    <property type="component" value="Unassembled WGS sequence"/>
</dbReference>
<protein>
    <submittedName>
        <fullName evidence="1">Uncharacterized protein</fullName>
    </submittedName>
</protein>
<evidence type="ECO:0000313" key="1">
    <source>
        <dbReference type="EMBL" id="KAE8993183.1"/>
    </source>
</evidence>
<reference evidence="1 3" key="1">
    <citation type="submission" date="2018-09" db="EMBL/GenBank/DDBJ databases">
        <title>Genomic investigation of the strawberry pathogen Phytophthora fragariae indicates pathogenicity is determined by transcriptional variation in three key races.</title>
        <authorList>
            <person name="Adams T.M."/>
            <person name="Armitage A.D."/>
            <person name="Sobczyk M.K."/>
            <person name="Bates H.J."/>
            <person name="Dunwell J.M."/>
            <person name="Nellist C.F."/>
            <person name="Harrison R.J."/>
        </authorList>
    </citation>
    <scope>NUCLEOTIDE SEQUENCE [LARGE SCALE GENOMIC DNA]</scope>
    <source>
        <strain evidence="1 3">SCRP249</strain>
        <strain evidence="2 4">SCRP333</strain>
    </source>
</reference>
<comment type="caution">
    <text evidence="1">The sequence shown here is derived from an EMBL/GenBank/DDBJ whole genome shotgun (WGS) entry which is preliminary data.</text>
</comment>
<evidence type="ECO:0000313" key="3">
    <source>
        <dbReference type="Proteomes" id="UP000429607"/>
    </source>
</evidence>
<sequence length="67" mass="7084">MARSLWQLPQLHGEEAVVARRARQGASGVAQVRAGITSVVEGVVERLKYGEKMQAGVSTVQGATAVH</sequence>
<evidence type="ECO:0000313" key="4">
    <source>
        <dbReference type="Proteomes" id="UP000434957"/>
    </source>
</evidence>
<dbReference type="EMBL" id="QXFV01002080">
    <property type="protein sequence ID" value="KAE8993183.1"/>
    <property type="molecule type" value="Genomic_DNA"/>
</dbReference>
<organism evidence="1 3">
    <name type="scientific">Phytophthora rubi</name>
    <dbReference type="NCBI Taxonomy" id="129364"/>
    <lineage>
        <taxon>Eukaryota</taxon>
        <taxon>Sar</taxon>
        <taxon>Stramenopiles</taxon>
        <taxon>Oomycota</taxon>
        <taxon>Peronosporomycetes</taxon>
        <taxon>Peronosporales</taxon>
        <taxon>Peronosporaceae</taxon>
        <taxon>Phytophthora</taxon>
    </lineage>
</organism>
<dbReference type="AlphaFoldDB" id="A0A6A3JNP6"/>
<proteinExistence type="predicted"/>
<gene>
    <name evidence="1" type="ORF">PR001_g20737</name>
    <name evidence="2" type="ORF">PR003_g21971</name>
</gene>
<evidence type="ECO:0000313" key="2">
    <source>
        <dbReference type="EMBL" id="KAE9303587.1"/>
    </source>
</evidence>
<dbReference type="Proteomes" id="UP000429607">
    <property type="component" value="Unassembled WGS sequence"/>
</dbReference>